<dbReference type="Proteomes" id="UP000249016">
    <property type="component" value="Unassembled WGS sequence"/>
</dbReference>
<accession>A0A327NSU2</accession>
<feature type="transmembrane region" description="Helical" evidence="1">
    <location>
        <begin position="58"/>
        <end position="78"/>
    </location>
</feature>
<gene>
    <name evidence="2" type="ORF">HMF3257_19545</name>
</gene>
<organism evidence="2 3">
    <name type="scientific">Spirosoma telluris</name>
    <dbReference type="NCBI Taxonomy" id="2183553"/>
    <lineage>
        <taxon>Bacteria</taxon>
        <taxon>Pseudomonadati</taxon>
        <taxon>Bacteroidota</taxon>
        <taxon>Cytophagia</taxon>
        <taxon>Cytophagales</taxon>
        <taxon>Cytophagaceae</taxon>
        <taxon>Spirosoma</taxon>
    </lineage>
</organism>
<name>A0A327NSU2_9BACT</name>
<evidence type="ECO:0000313" key="3">
    <source>
        <dbReference type="Proteomes" id="UP000249016"/>
    </source>
</evidence>
<keyword evidence="1" id="KW-1133">Transmembrane helix</keyword>
<comment type="caution">
    <text evidence="2">The sequence shown here is derived from an EMBL/GenBank/DDBJ whole genome shotgun (WGS) entry which is preliminary data.</text>
</comment>
<protein>
    <submittedName>
        <fullName evidence="2">Uncharacterized protein</fullName>
    </submittedName>
</protein>
<proteinExistence type="predicted"/>
<dbReference type="EMBL" id="QLII01000001">
    <property type="protein sequence ID" value="RAI75808.1"/>
    <property type="molecule type" value="Genomic_DNA"/>
</dbReference>
<dbReference type="AlphaFoldDB" id="A0A327NSU2"/>
<keyword evidence="1" id="KW-0472">Membrane</keyword>
<keyword evidence="1" id="KW-0812">Transmembrane</keyword>
<dbReference type="OrthoDB" id="674806at2"/>
<keyword evidence="3" id="KW-1185">Reference proteome</keyword>
<evidence type="ECO:0000313" key="2">
    <source>
        <dbReference type="EMBL" id="RAI75808.1"/>
    </source>
</evidence>
<sequence>MIKRLFDYQLKRRALELGVSEIPARETDEALTSIKWFSIWLGLGLGFTLIHFTLPLGIHSLAILAFCLAASFLGYFFFLKQSSSKK</sequence>
<reference evidence="2 3" key="1">
    <citation type="submission" date="2018-06" db="EMBL/GenBank/DDBJ databases">
        <title>Spirosoma sp. HMF3257 Genome sequencing and assembly.</title>
        <authorList>
            <person name="Kang H."/>
            <person name="Cha I."/>
            <person name="Kim H."/>
            <person name="Kang J."/>
            <person name="Joh K."/>
        </authorList>
    </citation>
    <scope>NUCLEOTIDE SEQUENCE [LARGE SCALE GENOMIC DNA]</scope>
    <source>
        <strain evidence="2 3">HMF3257</strain>
    </source>
</reference>
<feature type="transmembrane region" description="Helical" evidence="1">
    <location>
        <begin position="34"/>
        <end position="52"/>
    </location>
</feature>
<evidence type="ECO:0000256" key="1">
    <source>
        <dbReference type="SAM" id="Phobius"/>
    </source>
</evidence>